<protein>
    <submittedName>
        <fullName evidence="9">3-phosphoglycerate dehydrogenase</fullName>
    </submittedName>
</protein>
<evidence type="ECO:0000256" key="3">
    <source>
        <dbReference type="ARBA" id="ARBA00023002"/>
    </source>
</evidence>
<dbReference type="GO" id="GO:0008652">
    <property type="term" value="P:amino acid biosynthetic process"/>
    <property type="evidence" value="ECO:0007669"/>
    <property type="project" value="UniProtKB-KW"/>
</dbReference>
<dbReference type="InterPro" id="IPR036291">
    <property type="entry name" value="NAD(P)-bd_dom_sf"/>
</dbReference>
<evidence type="ECO:0000256" key="6">
    <source>
        <dbReference type="SAM" id="MobiDB-lite"/>
    </source>
</evidence>
<gene>
    <name evidence="9" type="ORF">ETD86_05600</name>
</gene>
<comment type="similarity">
    <text evidence="1 5">Belongs to the D-isomer specific 2-hydroxyacid dehydrogenase family.</text>
</comment>
<dbReference type="EMBL" id="VCKY01000012">
    <property type="protein sequence ID" value="TMR24193.1"/>
    <property type="molecule type" value="Genomic_DNA"/>
</dbReference>
<evidence type="ECO:0000256" key="4">
    <source>
        <dbReference type="ARBA" id="ARBA00023027"/>
    </source>
</evidence>
<name>A0A5S4FU89_9ACTN</name>
<feature type="domain" description="D-isomer specific 2-hydroxyacid dehydrogenase catalytic" evidence="7">
    <location>
        <begin position="119"/>
        <end position="349"/>
    </location>
</feature>
<evidence type="ECO:0000256" key="2">
    <source>
        <dbReference type="ARBA" id="ARBA00022605"/>
    </source>
</evidence>
<dbReference type="Gene3D" id="3.40.50.720">
    <property type="entry name" value="NAD(P)-binding Rossmann-like Domain"/>
    <property type="match status" value="2"/>
</dbReference>
<organism evidence="9 10">
    <name type="scientific">Nonomuraea turkmeniaca</name>
    <dbReference type="NCBI Taxonomy" id="103838"/>
    <lineage>
        <taxon>Bacteria</taxon>
        <taxon>Bacillati</taxon>
        <taxon>Actinomycetota</taxon>
        <taxon>Actinomycetes</taxon>
        <taxon>Streptosporangiales</taxon>
        <taxon>Streptosporangiaceae</taxon>
        <taxon>Nonomuraea</taxon>
    </lineage>
</organism>
<keyword evidence="10" id="KW-1185">Reference proteome</keyword>
<dbReference type="InterPro" id="IPR006140">
    <property type="entry name" value="D-isomer_DH_NAD-bd"/>
</dbReference>
<reference evidence="9 10" key="1">
    <citation type="submission" date="2019-05" db="EMBL/GenBank/DDBJ databases">
        <title>Draft genome sequence of Nonomuraea turkmeniaca DSM 43926.</title>
        <authorList>
            <person name="Saricaoglu S."/>
            <person name="Isik K."/>
        </authorList>
    </citation>
    <scope>NUCLEOTIDE SEQUENCE [LARGE SCALE GENOMIC DNA]</scope>
    <source>
        <strain evidence="9 10">DSM 43926</strain>
    </source>
</reference>
<dbReference type="PROSITE" id="PS00670">
    <property type="entry name" value="D_2_HYDROXYACID_DH_2"/>
    <property type="match status" value="1"/>
</dbReference>
<dbReference type="AlphaFoldDB" id="A0A5S4FU89"/>
<dbReference type="InterPro" id="IPR006139">
    <property type="entry name" value="D-isomer_2_OHA_DH_cat_dom"/>
</dbReference>
<dbReference type="InterPro" id="IPR029753">
    <property type="entry name" value="D-isomer_DH_CS"/>
</dbReference>
<dbReference type="GO" id="GO:0051287">
    <property type="term" value="F:NAD binding"/>
    <property type="evidence" value="ECO:0007669"/>
    <property type="project" value="InterPro"/>
</dbReference>
<evidence type="ECO:0000259" key="8">
    <source>
        <dbReference type="Pfam" id="PF02826"/>
    </source>
</evidence>
<keyword evidence="3 5" id="KW-0560">Oxidoreductase</keyword>
<dbReference type="GO" id="GO:0016616">
    <property type="term" value="F:oxidoreductase activity, acting on the CH-OH group of donors, NAD or NADP as acceptor"/>
    <property type="evidence" value="ECO:0007669"/>
    <property type="project" value="InterPro"/>
</dbReference>
<feature type="region of interest" description="Disordered" evidence="6">
    <location>
        <begin position="1"/>
        <end position="24"/>
    </location>
</feature>
<dbReference type="PANTHER" id="PTHR42789">
    <property type="entry name" value="D-ISOMER SPECIFIC 2-HYDROXYACID DEHYDROGENASE FAMILY PROTEIN (AFU_ORTHOLOGUE AFUA_6G10090)"/>
    <property type="match status" value="1"/>
</dbReference>
<accession>A0A5S4FU89</accession>
<dbReference type="Pfam" id="PF00389">
    <property type="entry name" value="2-Hacid_dh"/>
    <property type="match status" value="1"/>
</dbReference>
<comment type="caution">
    <text evidence="9">The sequence shown here is derived from an EMBL/GenBank/DDBJ whole genome shotgun (WGS) entry which is preliminary data.</text>
</comment>
<dbReference type="InterPro" id="IPR029752">
    <property type="entry name" value="D-isomer_DH_CS1"/>
</dbReference>
<evidence type="ECO:0000259" key="7">
    <source>
        <dbReference type="Pfam" id="PF00389"/>
    </source>
</evidence>
<sequence length="357" mass="38294">MRATPWSAPGDDGRTERDGWAGAGSDDPSTFCGVIVLNVRRPRALVLPALPERALARLGEVTDLIEVPSRPSLGFTDEQLADLVVETGATVLVTDGDQVRTSVLGLHLDVVAVMGPPTSVDLALAAQRGVNVLHARDRDPDAVAELTLALMFAVSRHIVTADREVRRGRVYQGKVPPAQRHRGRRLTGRTLGIVGLGRVGRAMRWRCEGLGMRVIVCDPQVPEATHTLPALLAEADVVSLHVPLTAETRGLFGYTEFGAMRPGSIYLNTSRGALHDLTALVDALRRGQVGGAGLDHFEGEWLDPSHPLISLPNVVLTPRLGEATGETREELAEALVEDITRLLRGEDPEPAPTPASI</sequence>
<dbReference type="OrthoDB" id="117809at2"/>
<evidence type="ECO:0000313" key="10">
    <source>
        <dbReference type="Proteomes" id="UP000309128"/>
    </source>
</evidence>
<dbReference type="InterPro" id="IPR050857">
    <property type="entry name" value="D-2-hydroxyacid_DH"/>
</dbReference>
<feature type="domain" description="D-isomer specific 2-hydroxyacid dehydrogenase NAD-binding" evidence="8">
    <location>
        <begin position="148"/>
        <end position="320"/>
    </location>
</feature>
<proteinExistence type="inferred from homology"/>
<dbReference type="SUPFAM" id="SSF51735">
    <property type="entry name" value="NAD(P)-binding Rossmann-fold domains"/>
    <property type="match status" value="1"/>
</dbReference>
<dbReference type="PANTHER" id="PTHR42789:SF1">
    <property type="entry name" value="D-ISOMER SPECIFIC 2-HYDROXYACID DEHYDROGENASE FAMILY PROTEIN (AFU_ORTHOLOGUE AFUA_6G10090)"/>
    <property type="match status" value="1"/>
</dbReference>
<evidence type="ECO:0000256" key="5">
    <source>
        <dbReference type="RuleBase" id="RU003719"/>
    </source>
</evidence>
<evidence type="ECO:0000313" key="9">
    <source>
        <dbReference type="EMBL" id="TMR24193.1"/>
    </source>
</evidence>
<dbReference type="Proteomes" id="UP000309128">
    <property type="component" value="Unassembled WGS sequence"/>
</dbReference>
<keyword evidence="4" id="KW-0520">NAD</keyword>
<evidence type="ECO:0000256" key="1">
    <source>
        <dbReference type="ARBA" id="ARBA00005854"/>
    </source>
</evidence>
<dbReference type="SUPFAM" id="SSF52283">
    <property type="entry name" value="Formate/glycerate dehydrogenase catalytic domain-like"/>
    <property type="match status" value="1"/>
</dbReference>
<keyword evidence="2" id="KW-0028">Amino-acid biosynthesis</keyword>
<dbReference type="PROSITE" id="PS00065">
    <property type="entry name" value="D_2_HYDROXYACID_DH_1"/>
    <property type="match status" value="1"/>
</dbReference>
<dbReference type="Pfam" id="PF02826">
    <property type="entry name" value="2-Hacid_dh_C"/>
    <property type="match status" value="1"/>
</dbReference>